<evidence type="ECO:0000313" key="7">
    <source>
        <dbReference type="EMBL" id="MBL0421970.1"/>
    </source>
</evidence>
<dbReference type="GO" id="GO:0003989">
    <property type="term" value="F:acetyl-CoA carboxylase activity"/>
    <property type="evidence" value="ECO:0007669"/>
    <property type="project" value="InterPro"/>
</dbReference>
<name>A0A937D4Q6_9BURK</name>
<dbReference type="PANTHER" id="PTHR45266">
    <property type="entry name" value="OXALOACETATE DECARBOXYLASE ALPHA CHAIN"/>
    <property type="match status" value="1"/>
</dbReference>
<reference evidence="7" key="1">
    <citation type="submission" date="2021-01" db="EMBL/GenBank/DDBJ databases">
        <title>Ramlibacter sp. strain AW1 16S ribosomal RNA gene Genome sequencing and assembly.</title>
        <authorList>
            <person name="Kang M."/>
        </authorList>
    </citation>
    <scope>NUCLEOTIDE SEQUENCE</scope>
    <source>
        <strain evidence="7">AW1</strain>
    </source>
</reference>
<comment type="pathway">
    <text evidence="4">Lipid metabolism; fatty acid biosynthesis.</text>
</comment>
<feature type="domain" description="Lipoyl-binding" evidence="6">
    <location>
        <begin position="94"/>
        <end position="172"/>
    </location>
</feature>
<dbReference type="EMBL" id="JAEQNA010000006">
    <property type="protein sequence ID" value="MBL0421970.1"/>
    <property type="molecule type" value="Genomic_DNA"/>
</dbReference>
<sequence>MSHTLDFLSDNDVRQINRLVETLDRSNFDYFQIDIGELKVTIGKGALPTGGAVAAPMAAPTIAAPAPATAAPAAAPATPSPSPAAQPRAAAPEAGWAPITATTMGRFYSRPDPSSPPYVSVGDTVTADSTVCLIEVMKLFNAIPAGVAGTIAQVCVQDAEVVEFGQVLFYVKP</sequence>
<accession>A0A937D4Q6</accession>
<keyword evidence="4" id="KW-0276">Fatty acid metabolism</keyword>
<evidence type="ECO:0000256" key="2">
    <source>
        <dbReference type="ARBA" id="ARBA00017562"/>
    </source>
</evidence>
<evidence type="ECO:0000256" key="5">
    <source>
        <dbReference type="SAM" id="MobiDB-lite"/>
    </source>
</evidence>
<keyword evidence="3 4" id="KW-0092">Biotin</keyword>
<feature type="region of interest" description="Disordered" evidence="5">
    <location>
        <begin position="71"/>
        <end position="92"/>
    </location>
</feature>
<evidence type="ECO:0000256" key="1">
    <source>
        <dbReference type="ARBA" id="ARBA00003761"/>
    </source>
</evidence>
<dbReference type="InterPro" id="IPR050709">
    <property type="entry name" value="Biotin_Carboxyl_Carrier/Decarb"/>
</dbReference>
<protein>
    <recommendedName>
        <fullName evidence="2 4">Biotin carboxyl carrier protein of acetyl-CoA carboxylase</fullName>
    </recommendedName>
</protein>
<keyword evidence="4" id="KW-0275">Fatty acid biosynthesis</keyword>
<dbReference type="Proteomes" id="UP000613011">
    <property type="component" value="Unassembled WGS sequence"/>
</dbReference>
<dbReference type="Pfam" id="PF00364">
    <property type="entry name" value="Biotin_lipoyl"/>
    <property type="match status" value="1"/>
</dbReference>
<evidence type="ECO:0000313" key="8">
    <source>
        <dbReference type="Proteomes" id="UP000613011"/>
    </source>
</evidence>
<keyword evidence="4" id="KW-0443">Lipid metabolism</keyword>
<dbReference type="InterPro" id="IPR001249">
    <property type="entry name" value="AcCoA_biotinCC"/>
</dbReference>
<dbReference type="CDD" id="cd06850">
    <property type="entry name" value="biotinyl_domain"/>
    <property type="match status" value="1"/>
</dbReference>
<evidence type="ECO:0000256" key="3">
    <source>
        <dbReference type="ARBA" id="ARBA00023267"/>
    </source>
</evidence>
<organism evidence="7 8">
    <name type="scientific">Ramlibacter aurantiacus</name>
    <dbReference type="NCBI Taxonomy" id="2801330"/>
    <lineage>
        <taxon>Bacteria</taxon>
        <taxon>Pseudomonadati</taxon>
        <taxon>Pseudomonadota</taxon>
        <taxon>Betaproteobacteria</taxon>
        <taxon>Burkholderiales</taxon>
        <taxon>Comamonadaceae</taxon>
        <taxon>Ramlibacter</taxon>
    </lineage>
</organism>
<dbReference type="GO" id="GO:0006633">
    <property type="term" value="P:fatty acid biosynthetic process"/>
    <property type="evidence" value="ECO:0007669"/>
    <property type="project" value="UniProtKB-KW"/>
</dbReference>
<dbReference type="PANTHER" id="PTHR45266:SF3">
    <property type="entry name" value="OXALOACETATE DECARBOXYLASE ALPHA CHAIN"/>
    <property type="match status" value="1"/>
</dbReference>
<evidence type="ECO:0000256" key="4">
    <source>
        <dbReference type="RuleBase" id="RU364072"/>
    </source>
</evidence>
<dbReference type="InterPro" id="IPR011053">
    <property type="entry name" value="Single_hybrid_motif"/>
</dbReference>
<keyword evidence="4" id="KW-0444">Lipid biosynthesis</keyword>
<evidence type="ECO:0000259" key="6">
    <source>
        <dbReference type="PROSITE" id="PS50968"/>
    </source>
</evidence>
<comment type="function">
    <text evidence="1 4">This protein is a component of the acetyl coenzyme A carboxylase complex; first, biotin carboxylase catalyzes the carboxylation of the carrier protein and then the transcarboxylase transfers the carboxyl group to form malonyl-CoA.</text>
</comment>
<proteinExistence type="predicted"/>
<keyword evidence="8" id="KW-1185">Reference proteome</keyword>
<comment type="caution">
    <text evidence="7">The sequence shown here is derived from an EMBL/GenBank/DDBJ whole genome shotgun (WGS) entry which is preliminary data.</text>
</comment>
<dbReference type="PRINTS" id="PR01071">
    <property type="entry name" value="ACOABIOTINCC"/>
</dbReference>
<dbReference type="RefSeq" id="WP_201685047.1">
    <property type="nucleotide sequence ID" value="NZ_JAEQNA010000006.1"/>
</dbReference>
<gene>
    <name evidence="7" type="ORF">JI739_16590</name>
</gene>
<dbReference type="GO" id="GO:0009317">
    <property type="term" value="C:acetyl-CoA carboxylase complex"/>
    <property type="evidence" value="ECO:0007669"/>
    <property type="project" value="InterPro"/>
</dbReference>
<dbReference type="InterPro" id="IPR000089">
    <property type="entry name" value="Biotin_lipoyl"/>
</dbReference>
<dbReference type="AlphaFoldDB" id="A0A937D4Q6"/>
<dbReference type="Gene3D" id="2.40.50.100">
    <property type="match status" value="1"/>
</dbReference>
<dbReference type="PROSITE" id="PS50968">
    <property type="entry name" value="BIOTINYL_LIPOYL"/>
    <property type="match status" value="1"/>
</dbReference>
<dbReference type="SUPFAM" id="SSF51230">
    <property type="entry name" value="Single hybrid motif"/>
    <property type="match status" value="1"/>
</dbReference>